<dbReference type="Proteomes" id="UP000295129">
    <property type="component" value="Unassembled WGS sequence"/>
</dbReference>
<name>A0A4R6EFP6_9RHOO</name>
<feature type="compositionally biased region" description="Gly residues" evidence="1">
    <location>
        <begin position="362"/>
        <end position="373"/>
    </location>
</feature>
<feature type="compositionally biased region" description="Gly residues" evidence="1">
    <location>
        <begin position="309"/>
        <end position="354"/>
    </location>
</feature>
<organism evidence="3 4">
    <name type="scientific">Azoarcus indigens</name>
    <dbReference type="NCBI Taxonomy" id="29545"/>
    <lineage>
        <taxon>Bacteria</taxon>
        <taxon>Pseudomonadati</taxon>
        <taxon>Pseudomonadota</taxon>
        <taxon>Betaproteobacteria</taxon>
        <taxon>Rhodocyclales</taxon>
        <taxon>Zoogloeaceae</taxon>
        <taxon>Azoarcus</taxon>
    </lineage>
</organism>
<keyword evidence="2" id="KW-0732">Signal</keyword>
<evidence type="ECO:0000313" key="3">
    <source>
        <dbReference type="EMBL" id="TDN56148.1"/>
    </source>
</evidence>
<protein>
    <recommendedName>
        <fullName evidence="5">Alpha/beta hydrolase</fullName>
    </recommendedName>
</protein>
<accession>A0A4R6EFP6</accession>
<dbReference type="RefSeq" id="WP_162851649.1">
    <property type="nucleotide sequence ID" value="NZ_SNVV01000002.1"/>
</dbReference>
<comment type="caution">
    <text evidence="3">The sequence shown here is derived from an EMBL/GenBank/DDBJ whole genome shotgun (WGS) entry which is preliminary data.</text>
</comment>
<dbReference type="EMBL" id="SNVV01000002">
    <property type="protein sequence ID" value="TDN56148.1"/>
    <property type="molecule type" value="Genomic_DNA"/>
</dbReference>
<dbReference type="Gene3D" id="3.40.50.1820">
    <property type="entry name" value="alpha/beta hydrolase"/>
    <property type="match status" value="1"/>
</dbReference>
<feature type="chain" id="PRO_5020441047" description="Alpha/beta hydrolase" evidence="2">
    <location>
        <begin position="23"/>
        <end position="421"/>
    </location>
</feature>
<proteinExistence type="predicted"/>
<evidence type="ECO:0000256" key="2">
    <source>
        <dbReference type="SAM" id="SignalP"/>
    </source>
</evidence>
<evidence type="ECO:0008006" key="5">
    <source>
        <dbReference type="Google" id="ProtNLM"/>
    </source>
</evidence>
<dbReference type="AlphaFoldDB" id="A0A4R6EFP6"/>
<sequence length="421" mass="43870">MKPSRGLLPLLLALTAAVGACASRPDPSEQAEAEVRRFAERGYHPERNLPVTRRDTHIGDEREGMDLSLDCPATPGRYPLVIYLPGLGETARAAPLWRTAWAQAGYAVLGMQRQADGPQVWSSPDARRGAFDQLARSRFGGAQLAERSEAVRRTLEAIRQQAAEGKDSGMYACVDTSRIAVVGFELGAQTALALAGERYRESRAAARGDAAADGREPAALPGLTAVAVFSPHVNMAAGGLSERYRDILAPTLVVTGDADEDRYGLGITPTVRQAPFRYMPEGNKFQLVLNAGNYTLLNGADAPRREEGQGGGRGRPGAAGGMGGPGGGLNGSMGGFGGMGGADAGGGMGPGMPGDGKMSRGGRPGGEGPAGGGDRQRPVIAVQAVSTAFLDATLRQDSIAGEWLARNGVRWVEPVGTLQLK</sequence>
<keyword evidence="4" id="KW-1185">Reference proteome</keyword>
<gene>
    <name evidence="3" type="ORF">C7389_10283</name>
</gene>
<dbReference type="SUPFAM" id="SSF53474">
    <property type="entry name" value="alpha/beta-Hydrolases"/>
    <property type="match status" value="1"/>
</dbReference>
<evidence type="ECO:0000313" key="4">
    <source>
        <dbReference type="Proteomes" id="UP000295129"/>
    </source>
</evidence>
<dbReference type="InterPro" id="IPR029058">
    <property type="entry name" value="AB_hydrolase_fold"/>
</dbReference>
<evidence type="ECO:0000256" key="1">
    <source>
        <dbReference type="SAM" id="MobiDB-lite"/>
    </source>
</evidence>
<dbReference type="PROSITE" id="PS51257">
    <property type="entry name" value="PROKAR_LIPOPROTEIN"/>
    <property type="match status" value="1"/>
</dbReference>
<feature type="signal peptide" evidence="2">
    <location>
        <begin position="1"/>
        <end position="22"/>
    </location>
</feature>
<reference evidence="3 4" key="1">
    <citation type="submission" date="2019-03" db="EMBL/GenBank/DDBJ databases">
        <title>Genomic Encyclopedia of Type Strains, Phase IV (KMG-IV): sequencing the most valuable type-strain genomes for metagenomic binning, comparative biology and taxonomic classification.</title>
        <authorList>
            <person name="Goeker M."/>
        </authorList>
    </citation>
    <scope>NUCLEOTIDE SEQUENCE [LARGE SCALE GENOMIC DNA]</scope>
    <source>
        <strain evidence="3 4">DSM 12121</strain>
    </source>
</reference>
<feature type="region of interest" description="Disordered" evidence="1">
    <location>
        <begin position="299"/>
        <end position="376"/>
    </location>
</feature>